<dbReference type="Proteomes" id="UP000308196">
    <property type="component" value="Chromosome"/>
</dbReference>
<gene>
    <name evidence="1" type="ORF">NCTC11429_05049</name>
</gene>
<dbReference type="EMBL" id="LR590484">
    <property type="protein sequence ID" value="VTR54346.1"/>
    <property type="molecule type" value="Genomic_DNA"/>
</dbReference>
<reference evidence="1 2" key="1">
    <citation type="submission" date="2019-05" db="EMBL/GenBank/DDBJ databases">
        <authorList>
            <consortium name="Pathogen Informatics"/>
        </authorList>
    </citation>
    <scope>NUCLEOTIDE SEQUENCE [LARGE SCALE GENOMIC DNA]</scope>
    <source>
        <strain evidence="1 2">NCTC11429</strain>
    </source>
</reference>
<organism evidence="1 2">
    <name type="scientific">Sphingobacterium thalpophilum</name>
    <dbReference type="NCBI Taxonomy" id="259"/>
    <lineage>
        <taxon>Bacteria</taxon>
        <taxon>Pseudomonadati</taxon>
        <taxon>Bacteroidota</taxon>
        <taxon>Sphingobacteriia</taxon>
        <taxon>Sphingobacteriales</taxon>
        <taxon>Sphingobacteriaceae</taxon>
        <taxon>Sphingobacterium</taxon>
    </lineage>
</organism>
<name>A0A4U9W6F1_9SPHI</name>
<sequence length="31" mass="3811">MRSNLAKFEYNRFISNYYGKITLESDRRPKI</sequence>
<dbReference type="KEGG" id="stha:NCTC11429_05049"/>
<protein>
    <submittedName>
        <fullName evidence="1">Uncharacterized protein</fullName>
    </submittedName>
</protein>
<evidence type="ECO:0000313" key="2">
    <source>
        <dbReference type="Proteomes" id="UP000308196"/>
    </source>
</evidence>
<evidence type="ECO:0000313" key="1">
    <source>
        <dbReference type="EMBL" id="VTR54346.1"/>
    </source>
</evidence>
<accession>A0A4U9W6F1</accession>
<dbReference type="AlphaFoldDB" id="A0A4U9W6F1"/>
<proteinExistence type="predicted"/>